<dbReference type="InterPro" id="IPR002742">
    <property type="entry name" value="Desulfoferrodoxin_Fe-bd_dom"/>
</dbReference>
<dbReference type="Pfam" id="PF06397">
    <property type="entry name" value="Desulfoferrod_N"/>
    <property type="match status" value="1"/>
</dbReference>
<dbReference type="NCBIfam" id="TIGR00332">
    <property type="entry name" value="neela_ferrous"/>
    <property type="match status" value="1"/>
</dbReference>
<keyword evidence="7" id="KW-0408">Iron</keyword>
<evidence type="ECO:0000256" key="3">
    <source>
        <dbReference type="ARBA" id="ARBA00014839"/>
    </source>
</evidence>
<protein>
    <recommendedName>
        <fullName evidence="3">Desulfoferrodoxin</fullName>
        <ecNumber evidence="2">1.15.1.2</ecNumber>
    </recommendedName>
    <alternativeName>
        <fullName evidence="9">Superoxide reductase</fullName>
    </alternativeName>
</protein>
<keyword evidence="14" id="KW-1185">Reference proteome</keyword>
<evidence type="ECO:0000256" key="6">
    <source>
        <dbReference type="ARBA" id="ARBA00022982"/>
    </source>
</evidence>
<dbReference type="Proteomes" id="UP000184404">
    <property type="component" value="Unassembled WGS sequence"/>
</dbReference>
<dbReference type="SUPFAM" id="SSF49367">
    <property type="entry name" value="Superoxide reductase-like"/>
    <property type="match status" value="1"/>
</dbReference>
<feature type="domain" description="Desulfoferrodoxin N-terminal" evidence="12">
    <location>
        <begin position="3"/>
        <end position="32"/>
    </location>
</feature>
<dbReference type="InterPro" id="IPR051233">
    <property type="entry name" value="Desulfoferrodoxin_SOR"/>
</dbReference>
<gene>
    <name evidence="13" type="ORF">SAMN02745190_01590</name>
</gene>
<evidence type="ECO:0000256" key="7">
    <source>
        <dbReference type="ARBA" id="ARBA00023004"/>
    </source>
</evidence>
<evidence type="ECO:0000256" key="1">
    <source>
        <dbReference type="ARBA" id="ARBA00005941"/>
    </source>
</evidence>
<comment type="catalytic activity">
    <reaction evidence="10">
        <text>reduced [rubredoxin] + superoxide + 2 H(+) = oxidized [rubredoxin] + H2O2</text>
        <dbReference type="Rhea" id="RHEA:21324"/>
        <dbReference type="Rhea" id="RHEA-COMP:10302"/>
        <dbReference type="Rhea" id="RHEA-COMP:10303"/>
        <dbReference type="ChEBI" id="CHEBI:15378"/>
        <dbReference type="ChEBI" id="CHEBI:16240"/>
        <dbReference type="ChEBI" id="CHEBI:18421"/>
        <dbReference type="ChEBI" id="CHEBI:29033"/>
        <dbReference type="ChEBI" id="CHEBI:29034"/>
        <dbReference type="EC" id="1.15.1.2"/>
    </reaction>
</comment>
<keyword evidence="6" id="KW-0249">Electron transport</keyword>
<dbReference type="InterPro" id="IPR036073">
    <property type="entry name" value="Desulfoferrodoxin_Fe-bd_dom_sf"/>
</dbReference>
<sequence length="122" mass="13148">MRFFKCNLCGNIIQVLKDGGGPLVCCGQNMTELIPGTTDAAQEKHVPVATVSGDTVTVKVGSVEHPMTPEHYIEWILIETGSGCQIKNLTPQDAPAATFKLAEGEKLVKTYAYCNLHGLWAS</sequence>
<name>A0A1M4XT09_9FIRM</name>
<proteinExistence type="inferred from homology"/>
<comment type="similarity">
    <text evidence="1">Belongs to the desulfoferrodoxin family.</text>
</comment>
<comment type="function">
    <text evidence="8">Catalyzes the one-electron reduction of superoxide anion radical to hydrogen peroxide at a nonheme ferrous iron center. Plays a fundamental role in case of oxidative stress via its superoxide detoxification activity.</text>
</comment>
<dbReference type="EMBL" id="FQUG01000005">
    <property type="protein sequence ID" value="SHE96382.1"/>
    <property type="molecule type" value="Genomic_DNA"/>
</dbReference>
<dbReference type="CDD" id="cd00974">
    <property type="entry name" value="DSRD"/>
    <property type="match status" value="1"/>
</dbReference>
<dbReference type="EC" id="1.15.1.2" evidence="2"/>
<evidence type="ECO:0000313" key="13">
    <source>
        <dbReference type="EMBL" id="SHE96382.1"/>
    </source>
</evidence>
<evidence type="ECO:0000256" key="9">
    <source>
        <dbReference type="ARBA" id="ARBA00031398"/>
    </source>
</evidence>
<accession>A0A1M4XT09</accession>
<keyword evidence="5" id="KW-0479">Metal-binding</keyword>
<dbReference type="GO" id="GO:0050605">
    <property type="term" value="F:superoxide reductase activity"/>
    <property type="evidence" value="ECO:0007669"/>
    <property type="project" value="UniProtKB-EC"/>
</dbReference>
<dbReference type="AlphaFoldDB" id="A0A1M4XT09"/>
<dbReference type="RefSeq" id="WP_072935676.1">
    <property type="nucleotide sequence ID" value="NZ_FQUG01000005.1"/>
</dbReference>
<dbReference type="Gene3D" id="2.60.40.730">
    <property type="entry name" value="SOR catalytic domain"/>
    <property type="match status" value="1"/>
</dbReference>
<dbReference type="NCBIfam" id="TIGR00319">
    <property type="entry name" value="desulf_FeS4"/>
    <property type="match status" value="1"/>
</dbReference>
<evidence type="ECO:0000313" key="14">
    <source>
        <dbReference type="Proteomes" id="UP000184404"/>
    </source>
</evidence>
<organism evidence="13 14">
    <name type="scientific">Schwartzia succinivorans DSM 10502</name>
    <dbReference type="NCBI Taxonomy" id="1123243"/>
    <lineage>
        <taxon>Bacteria</taxon>
        <taxon>Bacillati</taxon>
        <taxon>Bacillota</taxon>
        <taxon>Negativicutes</taxon>
        <taxon>Selenomonadales</taxon>
        <taxon>Selenomonadaceae</taxon>
        <taxon>Schwartzia</taxon>
    </lineage>
</organism>
<dbReference type="OrthoDB" id="9814936at2"/>
<evidence type="ECO:0000256" key="2">
    <source>
        <dbReference type="ARBA" id="ARBA00012679"/>
    </source>
</evidence>
<evidence type="ECO:0000256" key="8">
    <source>
        <dbReference type="ARBA" id="ARBA00024690"/>
    </source>
</evidence>
<dbReference type="PANTHER" id="PTHR36541:SF1">
    <property type="entry name" value="SUPEROXIDE REDUCTASE-RELATED"/>
    <property type="match status" value="1"/>
</dbReference>
<reference evidence="13 14" key="1">
    <citation type="submission" date="2016-11" db="EMBL/GenBank/DDBJ databases">
        <authorList>
            <person name="Jaros S."/>
            <person name="Januszkiewicz K."/>
            <person name="Wedrychowicz H."/>
        </authorList>
    </citation>
    <scope>NUCLEOTIDE SEQUENCE [LARGE SCALE GENOMIC DNA]</scope>
    <source>
        <strain evidence="13 14">DSM 10502</strain>
    </source>
</reference>
<evidence type="ECO:0000256" key="10">
    <source>
        <dbReference type="ARBA" id="ARBA00047448"/>
    </source>
</evidence>
<dbReference type="Pfam" id="PF01880">
    <property type="entry name" value="Desulfoferrodox"/>
    <property type="match status" value="1"/>
</dbReference>
<evidence type="ECO:0000259" key="11">
    <source>
        <dbReference type="Pfam" id="PF01880"/>
    </source>
</evidence>
<keyword evidence="4" id="KW-0813">Transport</keyword>
<dbReference type="SUPFAM" id="SSF57802">
    <property type="entry name" value="Rubredoxin-like"/>
    <property type="match status" value="1"/>
</dbReference>
<dbReference type="InterPro" id="IPR004462">
    <property type="entry name" value="Desulfoferrodoxin_N"/>
</dbReference>
<evidence type="ECO:0000259" key="12">
    <source>
        <dbReference type="Pfam" id="PF06397"/>
    </source>
</evidence>
<dbReference type="STRING" id="1123243.SAMN02745190_01590"/>
<dbReference type="GO" id="GO:0005506">
    <property type="term" value="F:iron ion binding"/>
    <property type="evidence" value="ECO:0007669"/>
    <property type="project" value="InterPro"/>
</dbReference>
<dbReference type="InterPro" id="IPR038094">
    <property type="entry name" value="Desulfoferrodoxin_N_sf"/>
</dbReference>
<evidence type="ECO:0000256" key="4">
    <source>
        <dbReference type="ARBA" id="ARBA00022448"/>
    </source>
</evidence>
<dbReference type="PANTHER" id="PTHR36541">
    <property type="entry name" value="SUPEROXIDE REDUCTASE-RELATED"/>
    <property type="match status" value="1"/>
</dbReference>
<dbReference type="Gene3D" id="2.20.28.100">
    <property type="entry name" value="Desulphoferrodoxin, N-terminal domain"/>
    <property type="match status" value="1"/>
</dbReference>
<feature type="domain" description="Desulfoferrodoxin ferrous iron-binding" evidence="11">
    <location>
        <begin position="38"/>
        <end position="121"/>
    </location>
</feature>
<evidence type="ECO:0000256" key="5">
    <source>
        <dbReference type="ARBA" id="ARBA00022723"/>
    </source>
</evidence>